<feature type="transmembrane region" description="Helical" evidence="1">
    <location>
        <begin position="145"/>
        <end position="166"/>
    </location>
</feature>
<feature type="transmembrane region" description="Helical" evidence="1">
    <location>
        <begin position="24"/>
        <end position="41"/>
    </location>
</feature>
<feature type="transmembrane region" description="Helical" evidence="1">
    <location>
        <begin position="204"/>
        <end position="221"/>
    </location>
</feature>
<dbReference type="GO" id="GO:0016020">
    <property type="term" value="C:membrane"/>
    <property type="evidence" value="ECO:0007669"/>
    <property type="project" value="TreeGrafter"/>
</dbReference>
<protein>
    <submittedName>
        <fullName evidence="3">Peptidoglycan/LPS O-acetylase OafA/YrhL</fullName>
    </submittedName>
</protein>
<dbReference type="RefSeq" id="WP_184802888.1">
    <property type="nucleotide sequence ID" value="NZ_JACHMY010000001.1"/>
</dbReference>
<keyword evidence="4" id="KW-1185">Reference proteome</keyword>
<organism evidence="3 4">
    <name type="scientific">Kribbella italica</name>
    <dbReference type="NCBI Taxonomy" id="1540520"/>
    <lineage>
        <taxon>Bacteria</taxon>
        <taxon>Bacillati</taxon>
        <taxon>Actinomycetota</taxon>
        <taxon>Actinomycetes</taxon>
        <taxon>Propionibacteriales</taxon>
        <taxon>Kribbellaceae</taxon>
        <taxon>Kribbella</taxon>
    </lineage>
</organism>
<dbReference type="InterPro" id="IPR002656">
    <property type="entry name" value="Acyl_transf_3_dom"/>
</dbReference>
<dbReference type="EMBL" id="JACHMY010000001">
    <property type="protein sequence ID" value="MBB5840490.1"/>
    <property type="molecule type" value="Genomic_DNA"/>
</dbReference>
<name>A0A7W9JEV8_9ACTN</name>
<dbReference type="InterPro" id="IPR050879">
    <property type="entry name" value="Acyltransferase_3"/>
</dbReference>
<dbReference type="PANTHER" id="PTHR23028">
    <property type="entry name" value="ACETYLTRANSFERASE"/>
    <property type="match status" value="1"/>
</dbReference>
<dbReference type="GO" id="GO:0016747">
    <property type="term" value="F:acyltransferase activity, transferring groups other than amino-acyl groups"/>
    <property type="evidence" value="ECO:0007669"/>
    <property type="project" value="InterPro"/>
</dbReference>
<feature type="transmembrane region" description="Helical" evidence="1">
    <location>
        <begin position="226"/>
        <end position="246"/>
    </location>
</feature>
<feature type="transmembrane region" description="Helical" evidence="1">
    <location>
        <begin position="287"/>
        <end position="309"/>
    </location>
</feature>
<keyword evidence="1" id="KW-0472">Membrane</keyword>
<gene>
    <name evidence="3" type="ORF">HDA39_007224</name>
</gene>
<feature type="transmembrane region" description="Helical" evidence="1">
    <location>
        <begin position="100"/>
        <end position="125"/>
    </location>
</feature>
<feature type="transmembrane region" description="Helical" evidence="1">
    <location>
        <begin position="61"/>
        <end position="79"/>
    </location>
</feature>
<reference evidence="3 4" key="1">
    <citation type="submission" date="2020-08" db="EMBL/GenBank/DDBJ databases">
        <title>Sequencing the genomes of 1000 actinobacteria strains.</title>
        <authorList>
            <person name="Klenk H.-P."/>
        </authorList>
    </citation>
    <scope>NUCLEOTIDE SEQUENCE [LARGE SCALE GENOMIC DNA]</scope>
    <source>
        <strain evidence="3 4">DSM 28967</strain>
    </source>
</reference>
<dbReference type="GO" id="GO:0009103">
    <property type="term" value="P:lipopolysaccharide biosynthetic process"/>
    <property type="evidence" value="ECO:0007669"/>
    <property type="project" value="TreeGrafter"/>
</dbReference>
<evidence type="ECO:0000313" key="3">
    <source>
        <dbReference type="EMBL" id="MBB5840490.1"/>
    </source>
</evidence>
<sequence>MSLLAAGAQRAARTGTGRLYEIDLLRIFAAVSVVLYHYLFAGYYKVVSPLGFEVPGLLARYGYLGVDLFFMISGFVVLLSAWDRTPRSFVVSRVVRLYPAYWVAVSLTALVSVLFGAGRFPIGLVQYLGNLTMFNSLANLENVDVVYWTLWAELRFYLIIFALTFFTITTRRVGIVIWTWLGLTAVYQLGVLPSSADLILNTQFSHYFIAGMALCMIYRFGPRPSWLVLVGLCLVNAVYRGVQFAGDVEDRFHTTLKTPVVVAAIVLVFAVMLAVALRLTTRLARPWFVALGALTYPLYLIHAHIGFIIFERLGDQVNKYLLVGGTTLLMVAAAYLINRYVEKPLAPRLKRGLE</sequence>
<proteinExistence type="predicted"/>
<keyword evidence="1" id="KW-1133">Transmembrane helix</keyword>
<feature type="transmembrane region" description="Helical" evidence="1">
    <location>
        <begin position="321"/>
        <end position="341"/>
    </location>
</feature>
<feature type="domain" description="Acyltransferase 3" evidence="2">
    <location>
        <begin position="20"/>
        <end position="338"/>
    </location>
</feature>
<evidence type="ECO:0000259" key="2">
    <source>
        <dbReference type="Pfam" id="PF01757"/>
    </source>
</evidence>
<dbReference type="Pfam" id="PF01757">
    <property type="entry name" value="Acyl_transf_3"/>
    <property type="match status" value="1"/>
</dbReference>
<comment type="caution">
    <text evidence="3">The sequence shown here is derived from an EMBL/GenBank/DDBJ whole genome shotgun (WGS) entry which is preliminary data.</text>
</comment>
<dbReference type="AlphaFoldDB" id="A0A7W9JEV8"/>
<dbReference type="PANTHER" id="PTHR23028:SF53">
    <property type="entry name" value="ACYL_TRANSF_3 DOMAIN-CONTAINING PROTEIN"/>
    <property type="match status" value="1"/>
</dbReference>
<accession>A0A7W9JEV8</accession>
<dbReference type="Proteomes" id="UP000549971">
    <property type="component" value="Unassembled WGS sequence"/>
</dbReference>
<feature type="transmembrane region" description="Helical" evidence="1">
    <location>
        <begin position="173"/>
        <end position="192"/>
    </location>
</feature>
<keyword evidence="1" id="KW-0812">Transmembrane</keyword>
<evidence type="ECO:0000256" key="1">
    <source>
        <dbReference type="SAM" id="Phobius"/>
    </source>
</evidence>
<evidence type="ECO:0000313" key="4">
    <source>
        <dbReference type="Proteomes" id="UP000549971"/>
    </source>
</evidence>
<feature type="transmembrane region" description="Helical" evidence="1">
    <location>
        <begin position="258"/>
        <end position="280"/>
    </location>
</feature>